<gene>
    <name evidence="1" type="ORF">RV045_00665</name>
</gene>
<evidence type="ECO:0000313" key="2">
    <source>
        <dbReference type="Proteomes" id="UP001364695"/>
    </source>
</evidence>
<reference evidence="1" key="1">
    <citation type="submission" date="2023-10" db="EMBL/GenBank/DDBJ databases">
        <title>Amphibacter perezi, gen. nov., sp. nov. a novel taxa of the family Comamonadaceae, class Betaproteobacteria isolated from the skin microbiota of Pelophylax perezi from different populations.</title>
        <authorList>
            <person name="Costa S."/>
            <person name="Proenca D.N."/>
            <person name="Lopes I."/>
            <person name="Morais P.V."/>
        </authorList>
    </citation>
    <scope>NUCLEOTIDE SEQUENCE</scope>
    <source>
        <strain evidence="1">SL12-8</strain>
    </source>
</reference>
<name>A0ACC6NYA4_9BURK</name>
<evidence type="ECO:0000313" key="1">
    <source>
        <dbReference type="EMBL" id="MEJ7136943.1"/>
    </source>
</evidence>
<protein>
    <submittedName>
        <fullName evidence="1">LacI family DNA-binding transcriptional regulator</fullName>
    </submittedName>
</protein>
<dbReference type="Proteomes" id="UP001364695">
    <property type="component" value="Unassembled WGS sequence"/>
</dbReference>
<accession>A0ACC6NYA4</accession>
<sequence>MPRSTRQARHAAAAAHRPVRLQDIADSLGVSMITVSRALSQPHKVSPALRERIVAAADRMGYVPNHSAQALASARSRTVLVQVPSLSNIVFIDLLESVGRVLQTAGYHMLICNTHYRGAGDWERVRNYLKHKPDGLLLTGSHLAEQAATLASSLALPVVFMMAGLDDPVTQAPELAEFVGFSQVQAGRAMTEHLLAQGHRRIAFVGAQLDVRVLQRHQGYLQAMAQAGAEPLEIMDERPSSMAMGASLLTRLRQRHADCTAVFFCNDDLALGALSQCHALGVRVPHDMAVAGFNDLPAAAFAVPTLTSVHTPRARVGERAAQRLLRLMDGEAPLAQPVHDLGFELRVRASA</sequence>
<dbReference type="EMBL" id="JAWDIE010000001">
    <property type="protein sequence ID" value="MEJ7136943.1"/>
    <property type="molecule type" value="Genomic_DNA"/>
</dbReference>
<proteinExistence type="predicted"/>
<comment type="caution">
    <text evidence="1">The sequence shown here is derived from an EMBL/GenBank/DDBJ whole genome shotgun (WGS) entry which is preliminary data.</text>
</comment>
<keyword evidence="2" id="KW-1185">Reference proteome</keyword>
<keyword evidence="1" id="KW-0238">DNA-binding</keyword>
<organism evidence="1 2">
    <name type="scientific">Amphibiibacter pelophylacis</name>
    <dbReference type="NCBI Taxonomy" id="1799477"/>
    <lineage>
        <taxon>Bacteria</taxon>
        <taxon>Pseudomonadati</taxon>
        <taxon>Pseudomonadota</taxon>
        <taxon>Betaproteobacteria</taxon>
        <taxon>Burkholderiales</taxon>
        <taxon>Sphaerotilaceae</taxon>
        <taxon>Amphibiibacter</taxon>
    </lineage>
</organism>